<organism evidence="2 3">
    <name type="scientific">Smittium mucronatum</name>
    <dbReference type="NCBI Taxonomy" id="133383"/>
    <lineage>
        <taxon>Eukaryota</taxon>
        <taxon>Fungi</taxon>
        <taxon>Fungi incertae sedis</taxon>
        <taxon>Zoopagomycota</taxon>
        <taxon>Kickxellomycotina</taxon>
        <taxon>Harpellomycetes</taxon>
        <taxon>Harpellales</taxon>
        <taxon>Legeriomycetaceae</taxon>
        <taxon>Smittium</taxon>
    </lineage>
</organism>
<dbReference type="EMBL" id="LSSL01001971">
    <property type="protein sequence ID" value="OLY82034.1"/>
    <property type="molecule type" value="Genomic_DNA"/>
</dbReference>
<keyword evidence="1" id="KW-1133">Transmembrane helix</keyword>
<proteinExistence type="predicted"/>
<keyword evidence="1" id="KW-0472">Membrane</keyword>
<comment type="caution">
    <text evidence="2">The sequence shown here is derived from an EMBL/GenBank/DDBJ whole genome shotgun (WGS) entry which is preliminary data.</text>
</comment>
<feature type="transmembrane region" description="Helical" evidence="1">
    <location>
        <begin position="7"/>
        <end position="24"/>
    </location>
</feature>
<evidence type="ECO:0000256" key="1">
    <source>
        <dbReference type="SAM" id="Phobius"/>
    </source>
</evidence>
<evidence type="ECO:0000313" key="3">
    <source>
        <dbReference type="Proteomes" id="UP000187455"/>
    </source>
</evidence>
<dbReference type="Proteomes" id="UP000187455">
    <property type="component" value="Unassembled WGS sequence"/>
</dbReference>
<evidence type="ECO:0000313" key="2">
    <source>
        <dbReference type="EMBL" id="OLY82034.1"/>
    </source>
</evidence>
<reference evidence="2 3" key="1">
    <citation type="journal article" date="2016" name="Mol. Biol. Evol.">
        <title>Genome-Wide Survey of Gut Fungi (Harpellales) Reveals the First Horizontally Transferred Ubiquitin Gene from a Mosquito Host.</title>
        <authorList>
            <person name="Wang Y."/>
            <person name="White M.M."/>
            <person name="Kvist S."/>
            <person name="Moncalvo J.M."/>
        </authorList>
    </citation>
    <scope>NUCLEOTIDE SEQUENCE [LARGE SCALE GENOMIC DNA]</scope>
    <source>
        <strain evidence="2 3">ALG-7-W6</strain>
    </source>
</reference>
<feature type="transmembrane region" description="Helical" evidence="1">
    <location>
        <begin position="89"/>
        <end position="116"/>
    </location>
</feature>
<name>A0A1R0GYP6_9FUNG</name>
<sequence>MSGSASLRFILFMLIESTSISMFIEPLSAVPLSIKRKLAILRDSLFIANVSNRLLHLSYHDLNDTELPIPWYSGKFRIFPVNPDCWDSVAATAAAITAVISGLNFIGIIVSLKFIICYTGTPRCCM</sequence>
<keyword evidence="1" id="KW-0812">Transmembrane</keyword>
<accession>A0A1R0GYP6</accession>
<dbReference type="AlphaFoldDB" id="A0A1R0GYP6"/>
<gene>
    <name evidence="2" type="ORF">AYI68_g3853</name>
</gene>
<keyword evidence="3" id="KW-1185">Reference proteome</keyword>
<protein>
    <submittedName>
        <fullName evidence="2">Uncharacterized protein</fullName>
    </submittedName>
</protein>